<dbReference type="Proteomes" id="UP000179807">
    <property type="component" value="Unassembled WGS sequence"/>
</dbReference>
<dbReference type="CDD" id="cd01860">
    <property type="entry name" value="Rab5_related"/>
    <property type="match status" value="1"/>
</dbReference>
<proteinExistence type="predicted"/>
<comment type="caution">
    <text evidence="2">The sequence shown here is derived from an EMBL/GenBank/DDBJ whole genome shotgun (WGS) entry which is preliminary data.</text>
</comment>
<dbReference type="RefSeq" id="XP_068366097.1">
    <property type="nucleotide sequence ID" value="XM_068499334.1"/>
</dbReference>
<dbReference type="SMART" id="SM00175">
    <property type="entry name" value="RAB"/>
    <property type="match status" value="1"/>
</dbReference>
<dbReference type="InterPro" id="IPR001806">
    <property type="entry name" value="Small_GTPase"/>
</dbReference>
<name>A0A1J4KNU2_9EUKA</name>
<keyword evidence="3" id="KW-1185">Reference proteome</keyword>
<dbReference type="GO" id="GO:0003924">
    <property type="term" value="F:GTPase activity"/>
    <property type="evidence" value="ECO:0007669"/>
    <property type="project" value="InterPro"/>
</dbReference>
<dbReference type="InterPro" id="IPR005225">
    <property type="entry name" value="Small_GTP-bd"/>
</dbReference>
<dbReference type="EMBL" id="MLAK01000551">
    <property type="protein sequence ID" value="OHT12961.1"/>
    <property type="molecule type" value="Genomic_DNA"/>
</dbReference>
<dbReference type="SMART" id="SM00174">
    <property type="entry name" value="RHO"/>
    <property type="match status" value="1"/>
</dbReference>
<accession>A0A1J4KNU2</accession>
<dbReference type="VEuPathDB" id="TrichDB:TRFO_17022"/>
<evidence type="ECO:0000313" key="2">
    <source>
        <dbReference type="EMBL" id="OHT12961.1"/>
    </source>
</evidence>
<dbReference type="PANTHER" id="PTHR47978">
    <property type="match status" value="1"/>
</dbReference>
<dbReference type="GeneID" id="94834038"/>
<dbReference type="PRINTS" id="PR00449">
    <property type="entry name" value="RASTRNSFRMNG"/>
</dbReference>
<dbReference type="Pfam" id="PF00071">
    <property type="entry name" value="Ras"/>
    <property type="match status" value="1"/>
</dbReference>
<dbReference type="AlphaFoldDB" id="A0A1J4KNU2"/>
<reference evidence="2" key="1">
    <citation type="submission" date="2016-10" db="EMBL/GenBank/DDBJ databases">
        <authorList>
            <person name="Benchimol M."/>
            <person name="Almeida L.G."/>
            <person name="Vasconcelos A.T."/>
            <person name="Perreira-Neves A."/>
            <person name="Rosa I.A."/>
            <person name="Tasca T."/>
            <person name="Bogo M.R."/>
            <person name="de Souza W."/>
        </authorList>
    </citation>
    <scope>NUCLEOTIDE SEQUENCE [LARGE SCALE GENOMIC DNA]</scope>
    <source>
        <strain evidence="2">K</strain>
    </source>
</reference>
<dbReference type="SMART" id="SM00173">
    <property type="entry name" value="RAS"/>
    <property type="match status" value="1"/>
</dbReference>
<dbReference type="PROSITE" id="PS51421">
    <property type="entry name" value="RAS"/>
    <property type="match status" value="1"/>
</dbReference>
<evidence type="ECO:0000313" key="3">
    <source>
        <dbReference type="Proteomes" id="UP000179807"/>
    </source>
</evidence>
<dbReference type="SUPFAM" id="SSF52540">
    <property type="entry name" value="P-loop containing nucleoside triphosphate hydrolases"/>
    <property type="match status" value="1"/>
</dbReference>
<organism evidence="2 3">
    <name type="scientific">Tritrichomonas foetus</name>
    <dbReference type="NCBI Taxonomy" id="1144522"/>
    <lineage>
        <taxon>Eukaryota</taxon>
        <taxon>Metamonada</taxon>
        <taxon>Parabasalia</taxon>
        <taxon>Tritrichomonadida</taxon>
        <taxon>Tritrichomonadidae</taxon>
        <taxon>Tritrichomonas</taxon>
    </lineage>
</organism>
<dbReference type="PROSITE" id="PS51417">
    <property type="entry name" value="ARF"/>
    <property type="match status" value="1"/>
</dbReference>
<keyword evidence="1" id="KW-0547">Nucleotide-binding</keyword>
<dbReference type="FunFam" id="3.40.50.300:FF:000808">
    <property type="entry name" value="Small GTP-binding protein, putative"/>
    <property type="match status" value="1"/>
</dbReference>
<dbReference type="PROSITE" id="PS51419">
    <property type="entry name" value="RAB"/>
    <property type="match status" value="1"/>
</dbReference>
<dbReference type="OrthoDB" id="63533at2759"/>
<dbReference type="PROSITE" id="PS51420">
    <property type="entry name" value="RHO"/>
    <property type="match status" value="1"/>
</dbReference>
<sequence>MLINSPEIKDVKLVMLGSTTVGKTSIVTRLIRENFQSDTVSTIGASYLSQTINVNGIQVKLQIWDTGGSERYRAMAPMYFHDADACLIVYDITSKNSFEDVDNWLKELKEKGPAKVLVALAGNKCDLEQLRCIKKEYAQEYCNKCNIRIFHETSALNGQNINQIFYDIAQKMTMRGTAGRRSSVDITLPPQKKNTCC</sequence>
<protein>
    <submittedName>
        <fullName evidence="2">Small GTP-binding protein</fullName>
    </submittedName>
</protein>
<gene>
    <name evidence="2" type="ORF">TRFO_17022</name>
</gene>
<dbReference type="Gene3D" id="3.40.50.300">
    <property type="entry name" value="P-loop containing nucleotide triphosphate hydrolases"/>
    <property type="match status" value="1"/>
</dbReference>
<dbReference type="NCBIfam" id="TIGR00231">
    <property type="entry name" value="small_GTP"/>
    <property type="match status" value="1"/>
</dbReference>
<dbReference type="GO" id="GO:0005525">
    <property type="term" value="F:GTP binding"/>
    <property type="evidence" value="ECO:0007669"/>
    <property type="project" value="InterPro"/>
</dbReference>
<evidence type="ECO:0000256" key="1">
    <source>
        <dbReference type="ARBA" id="ARBA00022741"/>
    </source>
</evidence>
<dbReference type="SMART" id="SM00176">
    <property type="entry name" value="RAN"/>
    <property type="match status" value="1"/>
</dbReference>
<dbReference type="InterPro" id="IPR027417">
    <property type="entry name" value="P-loop_NTPase"/>
</dbReference>